<dbReference type="Pfam" id="PF07963">
    <property type="entry name" value="N_methyl"/>
    <property type="match status" value="1"/>
</dbReference>
<keyword evidence="3 6" id="KW-0812">Transmembrane</keyword>
<evidence type="ECO:0000256" key="5">
    <source>
        <dbReference type="ARBA" id="ARBA00023136"/>
    </source>
</evidence>
<evidence type="ECO:0000313" key="7">
    <source>
        <dbReference type="EMBL" id="OGH68942.1"/>
    </source>
</evidence>
<dbReference type="AlphaFoldDB" id="A0A1F6MB93"/>
<dbReference type="InterPro" id="IPR002416">
    <property type="entry name" value="T2SS_protein-GspH"/>
</dbReference>
<sequence>MQVRNNRGFTLLEILLVVAAIAILAGIVIVAINPGRQIGKTNNAQRNSDVTTILNAVSQYAIDNSGSLPSSIPTSADCPGVATNEVCKTGGDCANLVDLSVLTTSSIYIPSLPTDPTGASTNGAGYHIAKDANGRVTVCAPDAEQSETISVTR</sequence>
<evidence type="ECO:0000256" key="1">
    <source>
        <dbReference type="ARBA" id="ARBA00004167"/>
    </source>
</evidence>
<dbReference type="InterPro" id="IPR045584">
    <property type="entry name" value="Pilin-like"/>
</dbReference>
<gene>
    <name evidence="7" type="ORF">A3J66_00480</name>
</gene>
<keyword evidence="4 6" id="KW-1133">Transmembrane helix</keyword>
<evidence type="ECO:0000313" key="8">
    <source>
        <dbReference type="Proteomes" id="UP000176282"/>
    </source>
</evidence>
<dbReference type="EMBL" id="MFQB01000001">
    <property type="protein sequence ID" value="OGH68942.1"/>
    <property type="molecule type" value="Genomic_DNA"/>
</dbReference>
<dbReference type="PROSITE" id="PS00409">
    <property type="entry name" value="PROKAR_NTER_METHYL"/>
    <property type="match status" value="1"/>
</dbReference>
<dbReference type="GO" id="GO:0016020">
    <property type="term" value="C:membrane"/>
    <property type="evidence" value="ECO:0007669"/>
    <property type="project" value="UniProtKB-SubCell"/>
</dbReference>
<dbReference type="GO" id="GO:0015627">
    <property type="term" value="C:type II protein secretion system complex"/>
    <property type="evidence" value="ECO:0007669"/>
    <property type="project" value="InterPro"/>
</dbReference>
<comment type="subcellular location">
    <subcellularLocation>
        <location evidence="1">Membrane</location>
        <topology evidence="1">Single-pass membrane protein</topology>
    </subcellularLocation>
</comment>
<dbReference type="NCBIfam" id="TIGR02532">
    <property type="entry name" value="IV_pilin_GFxxxE"/>
    <property type="match status" value="1"/>
</dbReference>
<reference evidence="7 8" key="1">
    <citation type="journal article" date="2016" name="Nat. Commun.">
        <title>Thousands of microbial genomes shed light on interconnected biogeochemical processes in an aquifer system.</title>
        <authorList>
            <person name="Anantharaman K."/>
            <person name="Brown C.T."/>
            <person name="Hug L.A."/>
            <person name="Sharon I."/>
            <person name="Castelle C.J."/>
            <person name="Probst A.J."/>
            <person name="Thomas B.C."/>
            <person name="Singh A."/>
            <person name="Wilkins M.J."/>
            <person name="Karaoz U."/>
            <person name="Brodie E.L."/>
            <person name="Williams K.H."/>
            <person name="Hubbard S.S."/>
            <person name="Banfield J.F."/>
        </authorList>
    </citation>
    <scope>NUCLEOTIDE SEQUENCE [LARGE SCALE GENOMIC DNA]</scope>
</reference>
<keyword evidence="2" id="KW-0488">Methylation</keyword>
<evidence type="ECO:0000256" key="6">
    <source>
        <dbReference type="SAM" id="Phobius"/>
    </source>
</evidence>
<dbReference type="SUPFAM" id="SSF54523">
    <property type="entry name" value="Pili subunits"/>
    <property type="match status" value="1"/>
</dbReference>
<dbReference type="Gene3D" id="3.30.700.10">
    <property type="entry name" value="Glycoprotein, Type 4 Pilin"/>
    <property type="match status" value="1"/>
</dbReference>
<accession>A0A1F6MB93</accession>
<dbReference type="STRING" id="1798680.A3J66_00480"/>
<proteinExistence type="predicted"/>
<dbReference type="Proteomes" id="UP000176282">
    <property type="component" value="Unassembled WGS sequence"/>
</dbReference>
<organism evidence="7 8">
    <name type="scientific">Candidatus Magasanikbacteria bacterium RIFCSPHIGHO2_02_FULL_47_14</name>
    <dbReference type="NCBI Taxonomy" id="1798680"/>
    <lineage>
        <taxon>Bacteria</taxon>
        <taxon>Candidatus Magasanikiibacteriota</taxon>
    </lineage>
</organism>
<dbReference type="GO" id="GO:0015628">
    <property type="term" value="P:protein secretion by the type II secretion system"/>
    <property type="evidence" value="ECO:0007669"/>
    <property type="project" value="InterPro"/>
</dbReference>
<feature type="transmembrane region" description="Helical" evidence="6">
    <location>
        <begin position="12"/>
        <end position="32"/>
    </location>
</feature>
<evidence type="ECO:0000256" key="4">
    <source>
        <dbReference type="ARBA" id="ARBA00022989"/>
    </source>
</evidence>
<keyword evidence="5 6" id="KW-0472">Membrane</keyword>
<evidence type="ECO:0000256" key="3">
    <source>
        <dbReference type="ARBA" id="ARBA00022692"/>
    </source>
</evidence>
<protein>
    <recommendedName>
        <fullName evidence="9">Type II secretion system protein GspG C-terminal domain-containing protein</fullName>
    </recommendedName>
</protein>
<evidence type="ECO:0000256" key="2">
    <source>
        <dbReference type="ARBA" id="ARBA00022481"/>
    </source>
</evidence>
<comment type="caution">
    <text evidence="7">The sequence shown here is derived from an EMBL/GenBank/DDBJ whole genome shotgun (WGS) entry which is preliminary data.</text>
</comment>
<evidence type="ECO:0008006" key="9">
    <source>
        <dbReference type="Google" id="ProtNLM"/>
    </source>
</evidence>
<dbReference type="InterPro" id="IPR012902">
    <property type="entry name" value="N_methyl_site"/>
</dbReference>
<dbReference type="PRINTS" id="PR00885">
    <property type="entry name" value="BCTERIALGSPH"/>
</dbReference>
<name>A0A1F6MB93_9BACT</name>